<name>A0AAV1CAL1_OLDCO</name>
<dbReference type="Proteomes" id="UP001161247">
    <property type="component" value="Chromosome 2"/>
</dbReference>
<evidence type="ECO:0000256" key="1">
    <source>
        <dbReference type="SAM" id="MobiDB-lite"/>
    </source>
</evidence>
<gene>
    <name evidence="2" type="ORF">OLC1_LOCUS4257</name>
</gene>
<keyword evidence="3" id="KW-1185">Reference proteome</keyword>
<dbReference type="Pfam" id="PF05536">
    <property type="entry name" value="Neurochondrin"/>
    <property type="match status" value="1"/>
</dbReference>
<dbReference type="PANTHER" id="PTHR13109">
    <property type="entry name" value="NEUROCHONDRIN"/>
    <property type="match status" value="1"/>
</dbReference>
<reference evidence="2" key="1">
    <citation type="submission" date="2023-03" db="EMBL/GenBank/DDBJ databases">
        <authorList>
            <person name="Julca I."/>
        </authorList>
    </citation>
    <scope>NUCLEOTIDE SEQUENCE</scope>
</reference>
<organism evidence="2 3">
    <name type="scientific">Oldenlandia corymbosa var. corymbosa</name>
    <dbReference type="NCBI Taxonomy" id="529605"/>
    <lineage>
        <taxon>Eukaryota</taxon>
        <taxon>Viridiplantae</taxon>
        <taxon>Streptophyta</taxon>
        <taxon>Embryophyta</taxon>
        <taxon>Tracheophyta</taxon>
        <taxon>Spermatophyta</taxon>
        <taxon>Magnoliopsida</taxon>
        <taxon>eudicotyledons</taxon>
        <taxon>Gunneridae</taxon>
        <taxon>Pentapetalae</taxon>
        <taxon>asterids</taxon>
        <taxon>lamiids</taxon>
        <taxon>Gentianales</taxon>
        <taxon>Rubiaceae</taxon>
        <taxon>Rubioideae</taxon>
        <taxon>Spermacoceae</taxon>
        <taxon>Hedyotis-Oldenlandia complex</taxon>
        <taxon>Oldenlandia</taxon>
    </lineage>
</organism>
<evidence type="ECO:0000313" key="2">
    <source>
        <dbReference type="EMBL" id="CAI9092644.1"/>
    </source>
</evidence>
<dbReference type="EMBL" id="OX459119">
    <property type="protein sequence ID" value="CAI9092644.1"/>
    <property type="molecule type" value="Genomic_DNA"/>
</dbReference>
<dbReference type="InterPro" id="IPR016024">
    <property type="entry name" value="ARM-type_fold"/>
</dbReference>
<dbReference type="AlphaFoldDB" id="A0AAV1CAL1"/>
<protein>
    <submittedName>
        <fullName evidence="2">OLC1v1027949C2</fullName>
    </submittedName>
</protein>
<feature type="region of interest" description="Disordered" evidence="1">
    <location>
        <begin position="1"/>
        <end position="20"/>
    </location>
</feature>
<sequence length="659" mass="71193">METESSSGVPSSSSAKQAPSPAFLEDCLKLLRGESDSQRLAGLLLVTKVCNKDDHSGILRVYQAVGPQFLLRLLRTGLGKGGGGGGGEEEDGGRDVDAYLELSVTILAAFCRVPQIASSAQMLPFIPLLLQILSKGSASSIIEDCYEFLYLVANAQEDGIRGLYESGGIQLFASQMPSLPDGTNVVKYAMELVQLMISKLPAGEIYVQYPSELAMLVVEAARRFGLLHSDLKFKALHLLSVILSSQYSVPVREALRSMDSTVWSTNMRAGVVAILNSRVAPADKLQALFLSECAISIVGEEWLTGPVELQHIMDPIPASRCIQLVFETSRVEISVLLNDLAYLRDEASKSCASLSTETTASKCRNLGVMYSLIEAVIKLISKYGDDEESSDVDVTISDSILMKIISGLNETISVVLEYLQDAKEHGQNRGDDLLASVRIIGRYLAETPDACREKVKELLGFMLSVQGGDEVRPFYSTCFLLPMLCQITMRSDGCELFVSSGAFEAVIEYLRILISPGGGTAEDDGALFLACDTVLNFLLNGAQLRSDGVDASLFELLGALAGWAVKANDYGIIMMASSICAVILDSTSEEALLGCKDVSKDDVNQVSQLMRKSLVGYGKGLVGDGRKGEEVDLYEIVAAGYCRWGNRFPSIKGAIERET</sequence>
<proteinExistence type="predicted"/>
<evidence type="ECO:0000313" key="3">
    <source>
        <dbReference type="Proteomes" id="UP001161247"/>
    </source>
</evidence>
<accession>A0AAV1CAL1</accession>
<dbReference type="InterPro" id="IPR008709">
    <property type="entry name" value="Neurochondrin"/>
</dbReference>
<dbReference type="SUPFAM" id="SSF48371">
    <property type="entry name" value="ARM repeat"/>
    <property type="match status" value="1"/>
</dbReference>
<dbReference type="PANTHER" id="PTHR13109:SF7">
    <property type="entry name" value="NEUROCHONDRIN"/>
    <property type="match status" value="1"/>
</dbReference>